<dbReference type="SUPFAM" id="SSF56801">
    <property type="entry name" value="Acetyl-CoA synthetase-like"/>
    <property type="match status" value="1"/>
</dbReference>
<dbReference type="Proteomes" id="UP001230188">
    <property type="component" value="Unassembled WGS sequence"/>
</dbReference>
<dbReference type="PANTHER" id="PTHR22754">
    <property type="entry name" value="DISCO-INTERACTING PROTEIN 2 DIP2 -RELATED"/>
    <property type="match status" value="1"/>
</dbReference>
<evidence type="ECO:0000313" key="4">
    <source>
        <dbReference type="Proteomes" id="UP001230188"/>
    </source>
</evidence>
<evidence type="ECO:0000256" key="1">
    <source>
        <dbReference type="SAM" id="MobiDB-lite"/>
    </source>
</evidence>
<proteinExistence type="predicted"/>
<dbReference type="InterPro" id="IPR000873">
    <property type="entry name" value="AMP-dep_synth/lig_dom"/>
</dbReference>
<feature type="domain" description="AMP-dependent synthetase/ligase" evidence="2">
    <location>
        <begin position="113"/>
        <end position="216"/>
    </location>
</feature>
<reference evidence="3" key="1">
    <citation type="submission" date="2023-01" db="EMBL/GenBank/DDBJ databases">
        <title>Metagenome sequencing of chrysophaentin producing Chrysophaeum taylorii.</title>
        <authorList>
            <person name="Davison J."/>
            <person name="Bewley C."/>
        </authorList>
    </citation>
    <scope>NUCLEOTIDE SEQUENCE</scope>
    <source>
        <strain evidence="3">NIES-1699</strain>
    </source>
</reference>
<dbReference type="PANTHER" id="PTHR22754:SF32">
    <property type="entry name" value="DISCO-INTERACTING PROTEIN 2"/>
    <property type="match status" value="1"/>
</dbReference>
<dbReference type="InterPro" id="IPR045851">
    <property type="entry name" value="AMP-bd_C_sf"/>
</dbReference>
<dbReference type="InterPro" id="IPR042099">
    <property type="entry name" value="ANL_N_sf"/>
</dbReference>
<name>A0AAD7XMA6_9STRA</name>
<feature type="compositionally biased region" description="Acidic residues" evidence="1">
    <location>
        <begin position="406"/>
        <end position="420"/>
    </location>
</feature>
<dbReference type="Gene3D" id="3.40.50.12780">
    <property type="entry name" value="N-terminal domain of ligase-like"/>
    <property type="match status" value="2"/>
</dbReference>
<evidence type="ECO:0000259" key="2">
    <source>
        <dbReference type="Pfam" id="PF00501"/>
    </source>
</evidence>
<dbReference type="Gene3D" id="3.30.300.30">
    <property type="match status" value="1"/>
</dbReference>
<feature type="region of interest" description="Disordered" evidence="1">
    <location>
        <begin position="380"/>
        <end position="420"/>
    </location>
</feature>
<accession>A0AAD7XMA6</accession>
<dbReference type="AlphaFoldDB" id="A0AAD7XMA6"/>
<keyword evidence="4" id="KW-1185">Reference proteome</keyword>
<sequence>MANWLLGDIGLAAGDRAMLVYAPGPEFFVAFIACLRVGVLAVPNSPPDPSKLGRGLYKLNLVTQSCDAAVGLVDDIVFGLRTATRLLHSARPVPLTSATSTRVARRTSFVAPAGQRCAPSILREFAGYFGTRCNLPAGRDNCDIFSPTYGLAQHVAPTCGEAKGIYASRRRPDLASRGSEFRIDVRIVDVDTRRVVPDGSPGEVWLSSESVARGYWGKPELGVESTGDEAFVEDGRRLFVCERIKDMIIIGGDNYYSDDVEIAATPSVREAVGLSPRRIVFIKQKTILKTTSGKLRRRAIRDALLAGELRVVFDSNPTLGKKQQQYQRNESAEATGDAKVATGTFAGWFDSVRRIVGYCVDAEECTLEESCAAADSSLLAQPSNDDAEDSRSYATGPSLAVQSCADDQEEEEEEEEEAVC</sequence>
<organism evidence="3 4">
    <name type="scientific">Chrysophaeum taylorii</name>
    <dbReference type="NCBI Taxonomy" id="2483200"/>
    <lineage>
        <taxon>Eukaryota</taxon>
        <taxon>Sar</taxon>
        <taxon>Stramenopiles</taxon>
        <taxon>Ochrophyta</taxon>
        <taxon>Pelagophyceae</taxon>
        <taxon>Pelagomonadales</taxon>
        <taxon>Pelagomonadaceae</taxon>
        <taxon>Chrysophaeum</taxon>
    </lineage>
</organism>
<dbReference type="EMBL" id="JAQMWT010000309">
    <property type="protein sequence ID" value="KAJ8605824.1"/>
    <property type="molecule type" value="Genomic_DNA"/>
</dbReference>
<dbReference type="Pfam" id="PF00501">
    <property type="entry name" value="AMP-binding"/>
    <property type="match status" value="1"/>
</dbReference>
<comment type="caution">
    <text evidence="3">The sequence shown here is derived from an EMBL/GenBank/DDBJ whole genome shotgun (WGS) entry which is preliminary data.</text>
</comment>
<protein>
    <recommendedName>
        <fullName evidence="2">AMP-dependent synthetase/ligase domain-containing protein</fullName>
    </recommendedName>
</protein>
<gene>
    <name evidence="3" type="ORF">CTAYLR_000592</name>
</gene>
<evidence type="ECO:0000313" key="3">
    <source>
        <dbReference type="EMBL" id="KAJ8605824.1"/>
    </source>
</evidence>